<gene>
    <name evidence="1" type="ORF">TPC1_31754</name>
</gene>
<dbReference type="EMBL" id="GDID01007855">
    <property type="protein sequence ID" value="JAP88751.1"/>
    <property type="molecule type" value="Transcribed_RNA"/>
</dbReference>
<protein>
    <submittedName>
        <fullName evidence="1">Uncharacterized protein</fullName>
    </submittedName>
</protein>
<name>A0A146JZC4_9EUKA</name>
<proteinExistence type="predicted"/>
<reference evidence="1" key="1">
    <citation type="submission" date="2015-07" db="EMBL/GenBank/DDBJ databases">
        <title>Adaptation to a free-living lifestyle via gene acquisitions in the diplomonad Trepomonas sp. PC1.</title>
        <authorList>
            <person name="Xu F."/>
            <person name="Jerlstrom-Hultqvist J."/>
            <person name="Kolisko M."/>
            <person name="Simpson A.G.B."/>
            <person name="Roger A.J."/>
            <person name="Svard S.G."/>
            <person name="Andersson J.O."/>
        </authorList>
    </citation>
    <scope>NUCLEOTIDE SEQUENCE</scope>
    <source>
        <strain evidence="1">PC1</strain>
    </source>
</reference>
<organism evidence="1">
    <name type="scientific">Trepomonas sp. PC1</name>
    <dbReference type="NCBI Taxonomy" id="1076344"/>
    <lineage>
        <taxon>Eukaryota</taxon>
        <taxon>Metamonada</taxon>
        <taxon>Diplomonadida</taxon>
        <taxon>Hexamitidae</taxon>
        <taxon>Hexamitinae</taxon>
        <taxon>Trepomonas</taxon>
    </lineage>
</organism>
<evidence type="ECO:0000313" key="1">
    <source>
        <dbReference type="EMBL" id="JAP88751.1"/>
    </source>
</evidence>
<accession>A0A146JZC4</accession>
<dbReference type="AlphaFoldDB" id="A0A146JZC4"/>
<feature type="non-terminal residue" evidence="1">
    <location>
        <position position="1"/>
    </location>
</feature>
<sequence>QNPIEWQYYYLMPVNQNLFLTVHSGHIKLWNNKKQLVKSIVNTNIKYKWDASIKVYSPHLYQAILCNGDFYIFQHQDLYKFKEDGLYKVAVFQNGRKETRGCLFSKNEEIFASSYEALFKLEGNKFVQVNSITPYTMYHQFRDIVIADRTDSKELCEFDGETFIHLLYYPDDMKFVSFMYGGLMIFENQNHNRFFAFDVLHRKKINILNQIAFGNVFQVRAAESLAIDNGFKPPKYIYEALEGGINLMQEVQNYDLTQQIYSESLYLFVRNQMNVDIEIDQKVQVQNKKEITKQKVISAAQIEENIRYFIKAGILM</sequence>